<keyword evidence="2" id="KW-1185">Reference proteome</keyword>
<organism evidence="1 2">
    <name type="scientific">Allocoleopsis franciscana PCC 7113</name>
    <dbReference type="NCBI Taxonomy" id="1173027"/>
    <lineage>
        <taxon>Bacteria</taxon>
        <taxon>Bacillati</taxon>
        <taxon>Cyanobacteriota</taxon>
        <taxon>Cyanophyceae</taxon>
        <taxon>Coleofasciculales</taxon>
        <taxon>Coleofasciculaceae</taxon>
        <taxon>Allocoleopsis</taxon>
        <taxon>Allocoleopsis franciscana</taxon>
    </lineage>
</organism>
<dbReference type="STRING" id="1173027.Mic7113_6036"/>
<dbReference type="eggNOG" id="ENOG5031F3D">
    <property type="taxonomic scope" value="Bacteria"/>
</dbReference>
<dbReference type="Proteomes" id="UP000010471">
    <property type="component" value="Chromosome"/>
</dbReference>
<protein>
    <submittedName>
        <fullName evidence="1">Uncharacterized protein</fullName>
    </submittedName>
</protein>
<dbReference type="AlphaFoldDB" id="K9WPB1"/>
<reference evidence="1 2" key="1">
    <citation type="submission" date="2012-06" db="EMBL/GenBank/DDBJ databases">
        <title>Finished chromosome of genome of Microcoleus sp. PCC 7113.</title>
        <authorList>
            <consortium name="US DOE Joint Genome Institute"/>
            <person name="Gugger M."/>
            <person name="Coursin T."/>
            <person name="Rippka R."/>
            <person name="Tandeau De Marsac N."/>
            <person name="Huntemann M."/>
            <person name="Wei C.-L."/>
            <person name="Han J."/>
            <person name="Detter J.C."/>
            <person name="Han C."/>
            <person name="Tapia R."/>
            <person name="Chen A."/>
            <person name="Kyrpides N."/>
            <person name="Mavromatis K."/>
            <person name="Markowitz V."/>
            <person name="Szeto E."/>
            <person name="Ivanova N."/>
            <person name="Pagani I."/>
            <person name="Pati A."/>
            <person name="Goodwin L."/>
            <person name="Nordberg H.P."/>
            <person name="Cantor M.N."/>
            <person name="Hua S.X."/>
            <person name="Woyke T."/>
            <person name="Kerfeld C.A."/>
        </authorList>
    </citation>
    <scope>NUCLEOTIDE SEQUENCE [LARGE SCALE GENOMIC DNA]</scope>
    <source>
        <strain evidence="1 2">PCC 7113</strain>
    </source>
</reference>
<name>K9WPB1_9CYAN</name>
<evidence type="ECO:0000313" key="1">
    <source>
        <dbReference type="EMBL" id="AFZ21636.1"/>
    </source>
</evidence>
<dbReference type="HOGENOM" id="CLU_115813_2_0_3"/>
<evidence type="ECO:0000313" key="2">
    <source>
        <dbReference type="Proteomes" id="UP000010471"/>
    </source>
</evidence>
<dbReference type="EMBL" id="CP003630">
    <property type="protein sequence ID" value="AFZ21636.1"/>
    <property type="molecule type" value="Genomic_DNA"/>
</dbReference>
<proteinExistence type="predicted"/>
<accession>K9WPB1</accession>
<gene>
    <name evidence="1" type="ORF">Mic7113_6036</name>
</gene>
<dbReference type="KEGG" id="mic:Mic7113_6036"/>
<sequence>MMTFMASMLTQQSVLPKFPVWNVLNPSAPLQHLSILVLFLGSGTSRPASSRPHFGHGVFSGLNSMKNLKHWMVVPTALAMVLSSAGLVRSQPIQIAPGFQPDPLVVNGTSGGSTKSQSCGMISAKPNHVLTLNGNFNYLRINVQSSGQPTLLIKGPSGTSCVPADSLSQGIIQSPGYWEQGLYSIYVGDMAGGQNPYTLSLTQKP</sequence>